<proteinExistence type="predicted"/>
<name>A0A6J4GYM4_9BACT</name>
<protein>
    <submittedName>
        <fullName evidence="1">Uncharacterized protein</fullName>
    </submittedName>
</protein>
<gene>
    <name evidence="1" type="ORF">AVDCRST_MAG42-775</name>
</gene>
<organism evidence="1">
    <name type="scientific">uncultured Chthoniobacterales bacterium</name>
    <dbReference type="NCBI Taxonomy" id="1836801"/>
    <lineage>
        <taxon>Bacteria</taxon>
        <taxon>Pseudomonadati</taxon>
        <taxon>Verrucomicrobiota</taxon>
        <taxon>Spartobacteria</taxon>
        <taxon>Chthoniobacterales</taxon>
        <taxon>environmental samples</taxon>
    </lineage>
</organism>
<dbReference type="AlphaFoldDB" id="A0A6J4GYM4"/>
<accession>A0A6J4GYM4</accession>
<sequence length="171" mass="19142">MRSHELFQNMSPERATEIFVFLHKDQKPVYKAAIQGLATQRNLRGVFIERKPPNERHPWMKAALSRPVSNTLATHLVQAWLLGAHKPMLCDFLDALEIAHDEDGTVEELPAAPPKEKIDAAVDLLVGKYPAESVAIYLHAFRDMDTSVQWPPLNDILSEDPRLQLGAAASS</sequence>
<reference evidence="1" key="1">
    <citation type="submission" date="2020-02" db="EMBL/GenBank/DDBJ databases">
        <authorList>
            <person name="Meier V. D."/>
        </authorList>
    </citation>
    <scope>NUCLEOTIDE SEQUENCE</scope>
    <source>
        <strain evidence="1">AVDCRST_MAG42</strain>
    </source>
</reference>
<evidence type="ECO:0000313" key="1">
    <source>
        <dbReference type="EMBL" id="CAA9209436.1"/>
    </source>
</evidence>
<dbReference type="EMBL" id="CADCTA010000001">
    <property type="protein sequence ID" value="CAA9209436.1"/>
    <property type="molecule type" value="Genomic_DNA"/>
</dbReference>